<reference evidence="1 2" key="1">
    <citation type="submission" date="2019-03" db="EMBL/GenBank/DDBJ databases">
        <title>Genomic Encyclopedia of Type Strains, Phase IV (KMG-IV): sequencing the most valuable type-strain genomes for metagenomic binning, comparative biology and taxonomic classification.</title>
        <authorList>
            <person name="Goeker M."/>
        </authorList>
    </citation>
    <scope>NUCLEOTIDE SEQUENCE [LARGE SCALE GENOMIC DNA]</scope>
    <source>
        <strain evidence="1 2">DSM 20467</strain>
    </source>
</reference>
<dbReference type="CDD" id="cd09024">
    <property type="entry name" value="Aldose_epim_lacX"/>
    <property type="match status" value="1"/>
</dbReference>
<evidence type="ECO:0000313" key="1">
    <source>
        <dbReference type="EMBL" id="TCS81921.1"/>
    </source>
</evidence>
<dbReference type="SUPFAM" id="SSF74650">
    <property type="entry name" value="Galactose mutarotase-like"/>
    <property type="match status" value="1"/>
</dbReference>
<dbReference type="InterPro" id="IPR014718">
    <property type="entry name" value="GH-type_carb-bd"/>
</dbReference>
<gene>
    <name evidence="1" type="ORF">EDC37_10192</name>
</gene>
<comment type="caution">
    <text evidence="1">The sequence shown here is derived from an EMBL/GenBank/DDBJ whole genome shotgun (WGS) entry which is preliminary data.</text>
</comment>
<dbReference type="PANTHER" id="PTHR11122:SF13">
    <property type="entry name" value="GLUCOSE-6-PHOSPHATE 1-EPIMERASE"/>
    <property type="match status" value="1"/>
</dbReference>
<dbReference type="EMBL" id="SMAA01000001">
    <property type="protein sequence ID" value="TCS81921.1"/>
    <property type="molecule type" value="Genomic_DNA"/>
</dbReference>
<dbReference type="GO" id="GO:0005975">
    <property type="term" value="P:carbohydrate metabolic process"/>
    <property type="evidence" value="ECO:0007669"/>
    <property type="project" value="InterPro"/>
</dbReference>
<dbReference type="Gene3D" id="2.70.98.10">
    <property type="match status" value="1"/>
</dbReference>
<organism evidence="1 2">
    <name type="scientific">Pectinatus cerevisiiphilus</name>
    <dbReference type="NCBI Taxonomy" id="86956"/>
    <lineage>
        <taxon>Bacteria</taxon>
        <taxon>Bacillati</taxon>
        <taxon>Bacillota</taxon>
        <taxon>Negativicutes</taxon>
        <taxon>Selenomonadales</taxon>
        <taxon>Selenomonadaceae</taxon>
        <taxon>Pectinatus</taxon>
    </lineage>
</organism>
<dbReference type="OrthoDB" id="9795355at2"/>
<dbReference type="AlphaFoldDB" id="A0A4R3KGX6"/>
<accession>A0A4R3KGX6</accession>
<dbReference type="GO" id="GO:0016853">
    <property type="term" value="F:isomerase activity"/>
    <property type="evidence" value="ECO:0007669"/>
    <property type="project" value="InterPro"/>
</dbReference>
<dbReference type="InterPro" id="IPR008183">
    <property type="entry name" value="Aldose_1/G6P_1-epimerase"/>
</dbReference>
<name>A0A4R3KGX6_9FIRM</name>
<dbReference type="InterPro" id="IPR011013">
    <property type="entry name" value="Gal_mutarotase_sf_dom"/>
</dbReference>
<evidence type="ECO:0000313" key="2">
    <source>
        <dbReference type="Proteomes" id="UP000295188"/>
    </source>
</evidence>
<dbReference type="RefSeq" id="WP_132546905.1">
    <property type="nucleotide sequence ID" value="NZ_SMAA01000001.1"/>
</dbReference>
<dbReference type="GO" id="GO:0030246">
    <property type="term" value="F:carbohydrate binding"/>
    <property type="evidence" value="ECO:0007669"/>
    <property type="project" value="InterPro"/>
</dbReference>
<dbReference type="Pfam" id="PF01263">
    <property type="entry name" value="Aldose_epim"/>
    <property type="match status" value="1"/>
</dbReference>
<protein>
    <submittedName>
        <fullName evidence="1">Galactose mutarotase-like enzyme</fullName>
    </submittedName>
</protein>
<proteinExistence type="predicted"/>
<dbReference type="InterPro" id="IPR037481">
    <property type="entry name" value="LacX"/>
</dbReference>
<dbReference type="Proteomes" id="UP000295188">
    <property type="component" value="Unassembled WGS sequence"/>
</dbReference>
<dbReference type="PANTHER" id="PTHR11122">
    <property type="entry name" value="APOSPORY-ASSOCIATED PROTEIN C-RELATED"/>
    <property type="match status" value="1"/>
</dbReference>
<keyword evidence="2" id="KW-1185">Reference proteome</keyword>
<sequence>MLYTLKNAYVQIKIESFGAELKSLLSQQTGNEYIWKSDPAYWKRSSPILFPFVGRLKGQHYLHKGKTYEMGQHGFARDMEWSILAKKDESIAFLLTDNKETYKKYPFHFQLIQKYSLFGRKVTVRWTVINTDKKMMYFSIGAHPAFMCPVLTEEGMCRIQFDTKGSLFYKKLNNESLVQERVYELPLKKGVWEFTKDVFDQDAYVFENYQIGHAAFLDNNNKPYLSVSFNAPVTGIWSPPHKNAPFVCIEPWFGRCDADNFTGELKDRQFGNSLAGGAEFAAQYEIEI</sequence>